<evidence type="ECO:0000313" key="2">
    <source>
        <dbReference type="EMBL" id="PDQ21065.1"/>
    </source>
</evidence>
<feature type="transmembrane region" description="Helical" evidence="1">
    <location>
        <begin position="35"/>
        <end position="63"/>
    </location>
</feature>
<keyword evidence="1" id="KW-0812">Transmembrane</keyword>
<protein>
    <submittedName>
        <fullName evidence="2">Uncharacterized protein</fullName>
    </submittedName>
</protein>
<proteinExistence type="predicted"/>
<keyword evidence="1" id="KW-1133">Transmembrane helix</keyword>
<organism evidence="2 3">
    <name type="scientific">Mesorhizobium sanjuanii</name>
    <dbReference type="NCBI Taxonomy" id="2037900"/>
    <lineage>
        <taxon>Bacteria</taxon>
        <taxon>Pseudomonadati</taxon>
        <taxon>Pseudomonadota</taxon>
        <taxon>Alphaproteobacteria</taxon>
        <taxon>Hyphomicrobiales</taxon>
        <taxon>Phyllobacteriaceae</taxon>
        <taxon>Mesorhizobium</taxon>
    </lineage>
</organism>
<dbReference type="RefSeq" id="WP_097573718.1">
    <property type="nucleotide sequence ID" value="NZ_NWQG01000054.1"/>
</dbReference>
<comment type="caution">
    <text evidence="2">The sequence shown here is derived from an EMBL/GenBank/DDBJ whole genome shotgun (WGS) entry which is preliminary data.</text>
</comment>
<dbReference type="AlphaFoldDB" id="A0A2A6FH53"/>
<reference evidence="2 3" key="1">
    <citation type="submission" date="2017-09" db="EMBL/GenBank/DDBJ databases">
        <title>Mesorhizobum sanjuanii sp. nov. isolated from nodules of Lotus tenuis in saline-alkaline lowlands of Flooding Pampa.</title>
        <authorList>
            <person name="Sannazzaro A.I."/>
            <person name="Torres Tejerizo G.A."/>
            <person name="Fontana F."/>
            <person name="Cumpa Velazquez L.M."/>
            <person name="Hansen L."/>
            <person name="Pistorio M."/>
            <person name="Estrella M.J."/>
        </authorList>
    </citation>
    <scope>NUCLEOTIDE SEQUENCE [LARGE SCALE GENOMIC DNA]</scope>
    <source>
        <strain evidence="2 3">BSA136</strain>
    </source>
</reference>
<accession>A0A2A6FH53</accession>
<dbReference type="Proteomes" id="UP000219182">
    <property type="component" value="Unassembled WGS sequence"/>
</dbReference>
<keyword evidence="3" id="KW-1185">Reference proteome</keyword>
<gene>
    <name evidence="2" type="ORF">CN311_11300</name>
</gene>
<evidence type="ECO:0000256" key="1">
    <source>
        <dbReference type="SAM" id="Phobius"/>
    </source>
</evidence>
<name>A0A2A6FH53_9HYPH</name>
<keyword evidence="1" id="KW-0472">Membrane</keyword>
<sequence>MSNEIWTAFIYGIFALAAIGWLAGAFLARSPKAGFALLGYTLVVPTVGAMLMGAFWLLTVLWAEAG</sequence>
<dbReference type="EMBL" id="NWQG01000054">
    <property type="protein sequence ID" value="PDQ21065.1"/>
    <property type="molecule type" value="Genomic_DNA"/>
</dbReference>
<feature type="transmembrane region" description="Helical" evidence="1">
    <location>
        <begin position="6"/>
        <end position="28"/>
    </location>
</feature>
<evidence type="ECO:0000313" key="3">
    <source>
        <dbReference type="Proteomes" id="UP000219182"/>
    </source>
</evidence>